<protein>
    <submittedName>
        <fullName evidence="5">Acetyl-CoA carboxyl transferase</fullName>
    </submittedName>
</protein>
<dbReference type="SUPFAM" id="SSF52096">
    <property type="entry name" value="ClpP/crotonase"/>
    <property type="match status" value="2"/>
</dbReference>
<dbReference type="Proteomes" id="UP000070258">
    <property type="component" value="Unassembled WGS sequence"/>
</dbReference>
<dbReference type="PROSITE" id="PS50989">
    <property type="entry name" value="COA_CT_CTER"/>
    <property type="match status" value="1"/>
</dbReference>
<feature type="domain" description="CoA carboxyltransferase N-terminal" evidence="3">
    <location>
        <begin position="1"/>
        <end position="235"/>
    </location>
</feature>
<evidence type="ECO:0000313" key="5">
    <source>
        <dbReference type="EMBL" id="KXP03663.1"/>
    </source>
</evidence>
<dbReference type="InterPro" id="IPR034733">
    <property type="entry name" value="AcCoA_carboxyl_beta"/>
</dbReference>
<gene>
    <name evidence="5" type="ORF">AXK60_17835</name>
</gene>
<dbReference type="InterPro" id="IPR029045">
    <property type="entry name" value="ClpP/crotonase-like_dom_sf"/>
</dbReference>
<evidence type="ECO:0000256" key="1">
    <source>
        <dbReference type="ARBA" id="ARBA00006102"/>
    </source>
</evidence>
<dbReference type="InterPro" id="IPR011762">
    <property type="entry name" value="COA_CT_N"/>
</dbReference>
<accession>A0A137ZZN7</accession>
<evidence type="ECO:0000259" key="3">
    <source>
        <dbReference type="PROSITE" id="PS50980"/>
    </source>
</evidence>
<evidence type="ECO:0000259" key="4">
    <source>
        <dbReference type="PROSITE" id="PS50989"/>
    </source>
</evidence>
<dbReference type="GO" id="GO:0006633">
    <property type="term" value="P:fatty acid biosynthetic process"/>
    <property type="evidence" value="ECO:0007669"/>
    <property type="project" value="InterPro"/>
</dbReference>
<dbReference type="EMBL" id="LSRF01000058">
    <property type="protein sequence ID" value="KXP03663.1"/>
    <property type="molecule type" value="Genomic_DNA"/>
</dbReference>
<dbReference type="GO" id="GO:0016740">
    <property type="term" value="F:transferase activity"/>
    <property type="evidence" value="ECO:0007669"/>
    <property type="project" value="UniProtKB-KW"/>
</dbReference>
<comment type="caution">
    <text evidence="5">The sequence shown here is derived from an EMBL/GenBank/DDBJ whole genome shotgun (WGS) entry which is preliminary data.</text>
</comment>
<dbReference type="Gene3D" id="3.90.226.10">
    <property type="entry name" value="2-enoyl-CoA Hydratase, Chain A, domain 1"/>
    <property type="match status" value="2"/>
</dbReference>
<dbReference type="InterPro" id="IPR000438">
    <property type="entry name" value="Acetyl_CoA_COase_Trfase_b_su"/>
</dbReference>
<organism evidence="5 6">
    <name type="scientific">Tsukamurella pseudospumae</name>
    <dbReference type="NCBI Taxonomy" id="239498"/>
    <lineage>
        <taxon>Bacteria</taxon>
        <taxon>Bacillati</taxon>
        <taxon>Actinomycetota</taxon>
        <taxon>Actinomycetes</taxon>
        <taxon>Mycobacteriales</taxon>
        <taxon>Tsukamurellaceae</taxon>
        <taxon>Tsukamurella</taxon>
    </lineage>
</organism>
<reference evidence="6" key="1">
    <citation type="submission" date="2016-02" db="EMBL/GenBank/DDBJ databases">
        <authorList>
            <person name="Wen L."/>
            <person name="He K."/>
            <person name="Yang H."/>
        </authorList>
    </citation>
    <scope>NUCLEOTIDE SEQUENCE [LARGE SCALE GENOMIC DNA]</scope>
    <source>
        <strain evidence="6">JCM 15929</strain>
    </source>
</reference>
<dbReference type="PANTHER" id="PTHR42995:SF5">
    <property type="entry name" value="ACETYL-COENZYME A CARBOXYLASE CARBOXYL TRANSFERASE SUBUNIT BETA, CHLOROPLASTIC"/>
    <property type="match status" value="1"/>
</dbReference>
<dbReference type="GO" id="GO:2001295">
    <property type="term" value="P:malonyl-CoA biosynthetic process"/>
    <property type="evidence" value="ECO:0007669"/>
    <property type="project" value="TreeGrafter"/>
</dbReference>
<dbReference type="PROSITE" id="PS50980">
    <property type="entry name" value="COA_CT_NTER"/>
    <property type="match status" value="1"/>
</dbReference>
<evidence type="ECO:0000256" key="2">
    <source>
        <dbReference type="ARBA" id="ARBA00022679"/>
    </source>
</evidence>
<dbReference type="GO" id="GO:0003989">
    <property type="term" value="F:acetyl-CoA carboxylase activity"/>
    <property type="evidence" value="ECO:0007669"/>
    <property type="project" value="InterPro"/>
</dbReference>
<name>A0A137ZZN7_9ACTN</name>
<dbReference type="PRINTS" id="PR01070">
    <property type="entry name" value="ACCCTRFRASEB"/>
</dbReference>
<dbReference type="InterPro" id="IPR011763">
    <property type="entry name" value="COA_CT_C"/>
</dbReference>
<comment type="similarity">
    <text evidence="1">Belongs to the AccD/PCCB family.</text>
</comment>
<dbReference type="Pfam" id="PF01039">
    <property type="entry name" value="Carboxyl_trans"/>
    <property type="match status" value="1"/>
</dbReference>
<dbReference type="GO" id="GO:0009317">
    <property type="term" value="C:acetyl-CoA carboxylase complex"/>
    <property type="evidence" value="ECO:0007669"/>
    <property type="project" value="InterPro"/>
</dbReference>
<dbReference type="STRING" id="239498.AXK60_17835"/>
<keyword evidence="2 5" id="KW-0808">Transferase</keyword>
<dbReference type="PANTHER" id="PTHR42995">
    <property type="entry name" value="ACETYL-COENZYME A CARBOXYLASE CARBOXYL TRANSFERASE SUBUNIT BETA, CHLOROPLASTIC"/>
    <property type="match status" value="1"/>
</dbReference>
<dbReference type="OrthoDB" id="9772975at2"/>
<sequence length="503" mass="53837">MAITAQDLIDAILDRGTFTSWDRPLLDVRPDPQYAADLQRARETSHHDEAVITGEGRIRGQRVALIACDFAFLGGSIGVAAAERIVSAVERATALRLPLLATPTSGGTRMQEGTVAFLQMVKISAAITLHKQSGLPYLVYLRDPTMGGVFASWGSLGHVTIAEPGARIGFLGPRVYEALHGEPYPDGVQTAEHLFERGLIDGVVPLRFVRLLAHRTLRVLAGAQDADPLAPHLGVREELAAGDDGTSAWDSVRISREVGRPGVRSFLRHSATDRLPLSGTGEGETDHSLLLSLARVQGYPCVVVGQDTTRAEGQAPPLLGPAALRAARRGMRLAAELNLPLVLVIDTWGAALSPEAEEGGLAGEVARSLSDLVTLRVPTVSVLLGQGTGGGALAMLPADRVLCAQHAWLAPLPPEGASAVMFRDVEHAPEMAEKQRIRGADLLADGIVDRVIPERPNAADEPTEFSRRVGLAVSESLAELSLIPDSIRISRRLDRYRFLGRRD</sequence>
<dbReference type="RefSeq" id="WP_068574665.1">
    <property type="nucleotide sequence ID" value="NZ_LSRF01000058.1"/>
</dbReference>
<feature type="domain" description="CoA carboxyltransferase C-terminal" evidence="4">
    <location>
        <begin position="234"/>
        <end position="479"/>
    </location>
</feature>
<proteinExistence type="inferred from homology"/>
<dbReference type="AlphaFoldDB" id="A0A137ZZN7"/>
<evidence type="ECO:0000313" key="6">
    <source>
        <dbReference type="Proteomes" id="UP000070258"/>
    </source>
</evidence>